<reference evidence="1 2" key="1">
    <citation type="journal article" date="2022" name="DNA Res.">
        <title>Chromosomal-level genome assembly of the orchid tree Bauhinia variegata (Leguminosae; Cercidoideae) supports the allotetraploid origin hypothesis of Bauhinia.</title>
        <authorList>
            <person name="Zhong Y."/>
            <person name="Chen Y."/>
            <person name="Zheng D."/>
            <person name="Pang J."/>
            <person name="Liu Y."/>
            <person name="Luo S."/>
            <person name="Meng S."/>
            <person name="Qian L."/>
            <person name="Wei D."/>
            <person name="Dai S."/>
            <person name="Zhou R."/>
        </authorList>
    </citation>
    <scope>NUCLEOTIDE SEQUENCE [LARGE SCALE GENOMIC DNA]</scope>
    <source>
        <strain evidence="1">BV-YZ2020</strain>
    </source>
</reference>
<accession>A0ACB9MUW4</accession>
<evidence type="ECO:0000313" key="1">
    <source>
        <dbReference type="EMBL" id="KAI4327862.1"/>
    </source>
</evidence>
<organism evidence="1 2">
    <name type="scientific">Bauhinia variegata</name>
    <name type="common">Purple orchid tree</name>
    <name type="synonym">Phanera variegata</name>
    <dbReference type="NCBI Taxonomy" id="167791"/>
    <lineage>
        <taxon>Eukaryota</taxon>
        <taxon>Viridiplantae</taxon>
        <taxon>Streptophyta</taxon>
        <taxon>Embryophyta</taxon>
        <taxon>Tracheophyta</taxon>
        <taxon>Spermatophyta</taxon>
        <taxon>Magnoliopsida</taxon>
        <taxon>eudicotyledons</taxon>
        <taxon>Gunneridae</taxon>
        <taxon>Pentapetalae</taxon>
        <taxon>rosids</taxon>
        <taxon>fabids</taxon>
        <taxon>Fabales</taxon>
        <taxon>Fabaceae</taxon>
        <taxon>Cercidoideae</taxon>
        <taxon>Cercideae</taxon>
        <taxon>Bauhiniinae</taxon>
        <taxon>Bauhinia</taxon>
    </lineage>
</organism>
<keyword evidence="2" id="KW-1185">Reference proteome</keyword>
<dbReference type="EMBL" id="CM039433">
    <property type="protein sequence ID" value="KAI4327862.1"/>
    <property type="molecule type" value="Genomic_DNA"/>
</dbReference>
<comment type="caution">
    <text evidence="1">The sequence shown here is derived from an EMBL/GenBank/DDBJ whole genome shotgun (WGS) entry which is preliminary data.</text>
</comment>
<gene>
    <name evidence="1" type="ORF">L6164_020274</name>
</gene>
<evidence type="ECO:0000313" key="2">
    <source>
        <dbReference type="Proteomes" id="UP000828941"/>
    </source>
</evidence>
<dbReference type="Proteomes" id="UP000828941">
    <property type="component" value="Chromosome 8"/>
</dbReference>
<protein>
    <submittedName>
        <fullName evidence="1">Uncharacterized protein</fullName>
    </submittedName>
</protein>
<sequence>MAALSSSITLVKNPHTQLLSGSSLKPTDKCFLKISSNDVSPGSSFRSKARLTRRKMPLIVRAGGDGEGLNDASIFAGGFVLGGLVVAALGCVYAPQISEALAGTDRKELMRKLPKFIYDEEKQLEKTRKILTEKIAQLNSAIDNVSSQLRANEDPNGYEASSDEIEASYEESFGEV</sequence>
<name>A0ACB9MUW4_BAUVA</name>
<proteinExistence type="predicted"/>